<accession>A0A2G9RFY1</accession>
<sequence>MTFSLAGGQNATPQSGPTLALRVVSLQRTAPERRQRGRCIDYLGRINSPAQPFALLFEYVWLCWPSCPPPM</sequence>
<protein>
    <submittedName>
        <fullName evidence="1">Uncharacterized protein</fullName>
    </submittedName>
</protein>
<name>A0A2G9RFY1_AQUCT</name>
<dbReference type="AlphaFoldDB" id="A0A2G9RFY1"/>
<evidence type="ECO:0000313" key="1">
    <source>
        <dbReference type="EMBL" id="PIO26832.1"/>
    </source>
</evidence>
<proteinExistence type="predicted"/>
<evidence type="ECO:0000313" key="2">
    <source>
        <dbReference type="Proteomes" id="UP000228934"/>
    </source>
</evidence>
<organism evidence="1 2">
    <name type="scientific">Aquarana catesbeiana</name>
    <name type="common">American bullfrog</name>
    <name type="synonym">Rana catesbeiana</name>
    <dbReference type="NCBI Taxonomy" id="8400"/>
    <lineage>
        <taxon>Eukaryota</taxon>
        <taxon>Metazoa</taxon>
        <taxon>Chordata</taxon>
        <taxon>Craniata</taxon>
        <taxon>Vertebrata</taxon>
        <taxon>Euteleostomi</taxon>
        <taxon>Amphibia</taxon>
        <taxon>Batrachia</taxon>
        <taxon>Anura</taxon>
        <taxon>Neobatrachia</taxon>
        <taxon>Ranoidea</taxon>
        <taxon>Ranidae</taxon>
        <taxon>Aquarana</taxon>
    </lineage>
</organism>
<dbReference type="EMBL" id="KV938609">
    <property type="protein sequence ID" value="PIO26832.1"/>
    <property type="molecule type" value="Genomic_DNA"/>
</dbReference>
<gene>
    <name evidence="1" type="ORF">AB205_0184230</name>
</gene>
<dbReference type="Proteomes" id="UP000228934">
    <property type="component" value="Unassembled WGS sequence"/>
</dbReference>
<reference evidence="2" key="1">
    <citation type="journal article" date="2017" name="Nat. Commun.">
        <title>The North American bullfrog draft genome provides insight into hormonal regulation of long noncoding RNA.</title>
        <authorList>
            <person name="Hammond S.A."/>
            <person name="Warren R.L."/>
            <person name="Vandervalk B.P."/>
            <person name="Kucuk E."/>
            <person name="Khan H."/>
            <person name="Gibb E.A."/>
            <person name="Pandoh P."/>
            <person name="Kirk H."/>
            <person name="Zhao Y."/>
            <person name="Jones M."/>
            <person name="Mungall A.J."/>
            <person name="Coope R."/>
            <person name="Pleasance S."/>
            <person name="Moore R.A."/>
            <person name="Holt R.A."/>
            <person name="Round J.M."/>
            <person name="Ohora S."/>
            <person name="Walle B.V."/>
            <person name="Veldhoen N."/>
            <person name="Helbing C.C."/>
            <person name="Birol I."/>
        </authorList>
    </citation>
    <scope>NUCLEOTIDE SEQUENCE [LARGE SCALE GENOMIC DNA]</scope>
</reference>
<keyword evidence="2" id="KW-1185">Reference proteome</keyword>